<accession>E8LUM1</accession>
<dbReference type="Gene3D" id="3.30.300.250">
    <property type="match status" value="1"/>
</dbReference>
<evidence type="ECO:0008006" key="3">
    <source>
        <dbReference type="Google" id="ProtNLM"/>
    </source>
</evidence>
<evidence type="ECO:0000313" key="2">
    <source>
        <dbReference type="Proteomes" id="UP000004371"/>
    </source>
</evidence>
<organism evidence="1 2">
    <name type="scientific">Vibrio brasiliensis LMG 20546</name>
    <dbReference type="NCBI Taxonomy" id="945543"/>
    <lineage>
        <taxon>Bacteria</taxon>
        <taxon>Pseudomonadati</taxon>
        <taxon>Pseudomonadota</taxon>
        <taxon>Gammaproteobacteria</taxon>
        <taxon>Vibrionales</taxon>
        <taxon>Vibrionaceae</taxon>
        <taxon>Vibrio</taxon>
        <taxon>Vibrio oreintalis group</taxon>
    </lineage>
</organism>
<name>E8LUM1_9VIBR</name>
<proteinExistence type="predicted"/>
<dbReference type="AlphaFoldDB" id="E8LUM1"/>
<reference evidence="1 2" key="1">
    <citation type="journal article" date="2012" name="Int. J. Syst. Evol. Microbiol.">
        <title>Vibrio caribbeanicus sp. nov., isolated from the marine sponge Scleritoderma cyanea.</title>
        <authorList>
            <person name="Hoffmann M."/>
            <person name="Monday S.R."/>
            <person name="Allard M.W."/>
            <person name="Strain E.A."/>
            <person name="Whittaker P."/>
            <person name="Naum M."/>
            <person name="McCarthy P.J."/>
            <person name="Lopez J.V."/>
            <person name="Fischer M."/>
            <person name="Brown E.W."/>
        </authorList>
    </citation>
    <scope>NUCLEOTIDE SEQUENCE [LARGE SCALE GENOMIC DNA]</scope>
    <source>
        <strain evidence="1 2">LMG 20546</strain>
    </source>
</reference>
<dbReference type="PIRSF" id="PIRSF007010">
    <property type="entry name" value="UCP007010"/>
    <property type="match status" value="1"/>
</dbReference>
<evidence type="ECO:0000313" key="1">
    <source>
        <dbReference type="EMBL" id="EGA65592.1"/>
    </source>
</evidence>
<comment type="caution">
    <text evidence="1">The sequence shown here is derived from an EMBL/GenBank/DDBJ whole genome shotgun (WGS) entry which is preliminary data.</text>
</comment>
<protein>
    <recommendedName>
        <fullName evidence="3">Lipoprotein</fullName>
    </recommendedName>
</protein>
<dbReference type="eggNOG" id="ENOG5031SMA">
    <property type="taxonomic scope" value="Bacteria"/>
</dbReference>
<dbReference type="STRING" id="945543.VIBR0546_10744"/>
<dbReference type="RefSeq" id="WP_006879532.1">
    <property type="nucleotide sequence ID" value="NZ_AEVS01000069.1"/>
</dbReference>
<sequence length="135" mass="14354">MLSAFKSLSIVIAAMIIVGCSSTSAEKERHLTLLAQNRANLLASELPLEAGPLSIMRASSKGSNVEIMMVYNADAPGAKPAATVLSNSINAYCTSADTKANLEVGLSYRIKMRNSRGQLIADEMVTLERCTSSTK</sequence>
<dbReference type="InterPro" id="IPR016502">
    <property type="entry name" value="T2SSS_2"/>
</dbReference>
<dbReference type="EMBL" id="AEVS01000069">
    <property type="protein sequence ID" value="EGA65592.1"/>
    <property type="molecule type" value="Genomic_DNA"/>
</dbReference>
<keyword evidence="2" id="KW-1185">Reference proteome</keyword>
<dbReference type="OrthoDB" id="5891336at2"/>
<dbReference type="PROSITE" id="PS51257">
    <property type="entry name" value="PROKAR_LIPOPROTEIN"/>
    <property type="match status" value="1"/>
</dbReference>
<dbReference type="Pfam" id="PF16549">
    <property type="entry name" value="T2SSS_2"/>
    <property type="match status" value="1"/>
</dbReference>
<gene>
    <name evidence="1" type="ORF">VIBR0546_10744</name>
</gene>
<dbReference type="Proteomes" id="UP000004371">
    <property type="component" value="Unassembled WGS sequence"/>
</dbReference>